<evidence type="ECO:0000313" key="5">
    <source>
        <dbReference type="EMBL" id="MED6206926.1"/>
    </source>
</evidence>
<comment type="similarity">
    <text evidence="1">Belongs to the senescence regulator S40 family.</text>
</comment>
<dbReference type="InterPro" id="IPR025836">
    <property type="entry name" value="Zn_knuckle_CX2CX4HX4C"/>
</dbReference>
<dbReference type="Proteomes" id="UP001341840">
    <property type="component" value="Unassembled WGS sequence"/>
</dbReference>
<gene>
    <name evidence="5" type="ORF">PIB30_031152</name>
</gene>
<feature type="compositionally biased region" description="Low complexity" evidence="3">
    <location>
        <begin position="12"/>
        <end position="25"/>
    </location>
</feature>
<feature type="compositionally biased region" description="Basic residues" evidence="3">
    <location>
        <begin position="1"/>
        <end position="11"/>
    </location>
</feature>
<feature type="compositionally biased region" description="Basic and acidic residues" evidence="3">
    <location>
        <begin position="380"/>
        <end position="395"/>
    </location>
</feature>
<name>A0ABU6YAG5_9FABA</name>
<protein>
    <recommendedName>
        <fullName evidence="4">CCHC-type domain-containing protein</fullName>
    </recommendedName>
</protein>
<keyword evidence="6" id="KW-1185">Reference proteome</keyword>
<feature type="compositionally biased region" description="Basic and acidic residues" evidence="3">
    <location>
        <begin position="407"/>
        <end position="416"/>
    </location>
</feature>
<keyword evidence="2" id="KW-0863">Zinc-finger</keyword>
<keyword evidence="2" id="KW-0862">Zinc</keyword>
<feature type="region of interest" description="Disordered" evidence="3">
    <location>
        <begin position="380"/>
        <end position="416"/>
    </location>
</feature>
<dbReference type="Pfam" id="PF04520">
    <property type="entry name" value="Senescence_reg"/>
    <property type="match status" value="1"/>
</dbReference>
<dbReference type="InterPro" id="IPR007608">
    <property type="entry name" value="Senescence_reg_S40"/>
</dbReference>
<feature type="region of interest" description="Disordered" evidence="3">
    <location>
        <begin position="435"/>
        <end position="474"/>
    </location>
</feature>
<dbReference type="Pfam" id="PF14392">
    <property type="entry name" value="zf-CCHC_4"/>
    <property type="match status" value="1"/>
</dbReference>
<dbReference type="PANTHER" id="PTHR33083">
    <property type="entry name" value="EXPRESSED PROTEIN"/>
    <property type="match status" value="1"/>
</dbReference>
<evidence type="ECO:0000256" key="2">
    <source>
        <dbReference type="PROSITE-ProRule" id="PRU00047"/>
    </source>
</evidence>
<comment type="caution">
    <text evidence="5">The sequence shown here is derived from an EMBL/GenBank/DDBJ whole genome shotgun (WGS) entry which is preliminary data.</text>
</comment>
<feature type="compositionally biased region" description="Basic and acidic residues" evidence="3">
    <location>
        <begin position="435"/>
        <end position="447"/>
    </location>
</feature>
<keyword evidence="2" id="KW-0479">Metal-binding</keyword>
<proteinExistence type="inferred from homology"/>
<feature type="region of interest" description="Disordered" evidence="3">
    <location>
        <begin position="1"/>
        <end position="35"/>
    </location>
</feature>
<dbReference type="PANTHER" id="PTHR33083:SF116">
    <property type="entry name" value="OS04G0413900 PROTEIN"/>
    <property type="match status" value="1"/>
</dbReference>
<dbReference type="InterPro" id="IPR001878">
    <property type="entry name" value="Znf_CCHC"/>
</dbReference>
<organism evidence="5 6">
    <name type="scientific">Stylosanthes scabra</name>
    <dbReference type="NCBI Taxonomy" id="79078"/>
    <lineage>
        <taxon>Eukaryota</taxon>
        <taxon>Viridiplantae</taxon>
        <taxon>Streptophyta</taxon>
        <taxon>Embryophyta</taxon>
        <taxon>Tracheophyta</taxon>
        <taxon>Spermatophyta</taxon>
        <taxon>Magnoliopsida</taxon>
        <taxon>eudicotyledons</taxon>
        <taxon>Gunneridae</taxon>
        <taxon>Pentapetalae</taxon>
        <taxon>rosids</taxon>
        <taxon>fabids</taxon>
        <taxon>Fabales</taxon>
        <taxon>Fabaceae</taxon>
        <taxon>Papilionoideae</taxon>
        <taxon>50 kb inversion clade</taxon>
        <taxon>dalbergioids sensu lato</taxon>
        <taxon>Dalbergieae</taxon>
        <taxon>Pterocarpus clade</taxon>
        <taxon>Stylosanthes</taxon>
    </lineage>
</organism>
<feature type="compositionally biased region" description="Basic and acidic residues" evidence="3">
    <location>
        <begin position="465"/>
        <end position="474"/>
    </location>
</feature>
<dbReference type="EMBL" id="JASCZI010241788">
    <property type="protein sequence ID" value="MED6206926.1"/>
    <property type="molecule type" value="Genomic_DNA"/>
</dbReference>
<evidence type="ECO:0000256" key="1">
    <source>
        <dbReference type="ARBA" id="ARBA00034773"/>
    </source>
</evidence>
<reference evidence="5 6" key="1">
    <citation type="journal article" date="2023" name="Plants (Basel)">
        <title>Bridging the Gap: Combining Genomics and Transcriptomics Approaches to Understand Stylosanthes scabra, an Orphan Legume from the Brazilian Caatinga.</title>
        <authorList>
            <person name="Ferreira-Neto J.R.C."/>
            <person name="da Silva M.D."/>
            <person name="Binneck E."/>
            <person name="de Melo N.F."/>
            <person name="da Silva R.H."/>
            <person name="de Melo A.L.T.M."/>
            <person name="Pandolfi V."/>
            <person name="Bustamante F.O."/>
            <person name="Brasileiro-Vidal A.C."/>
            <person name="Benko-Iseppon A.M."/>
        </authorList>
    </citation>
    <scope>NUCLEOTIDE SEQUENCE [LARGE SCALE GENOMIC DNA]</scope>
    <source>
        <tissue evidence="5">Leaves</tissue>
    </source>
</reference>
<feature type="domain" description="CCHC-type" evidence="4">
    <location>
        <begin position="281"/>
        <end position="294"/>
    </location>
</feature>
<evidence type="ECO:0000256" key="3">
    <source>
        <dbReference type="SAM" id="MobiDB-lite"/>
    </source>
</evidence>
<sequence length="474" mass="53539">MDPTRSLHRRSSSSSSNRLLHHLTSPVATTQTGPAADDLNEADLFWSIELSEPKNDPFPLPADNNRRRNFDRPQNSGILAVLAEPDQAPVFRRIPSVSSSPRPIPSLPRTPSQNSEFLAQSAPSRKFQQSAPVMIPILMSKGSPRRRNGDELAVVYDGDVEGDDEVLPPHEIVAKGSGFTPNITFSVLEGVGRTLKGRDLRQVRNAIWRKTDECRGSRSEAGGVIEVEDPWKNKILLRTFLRAKIQLNVTQPLPTGCWMRFADGQLVWLDFKIDRIMNCYCYNCGRLGHAKKECTYPLALSLKDNISPRYSLELGVNRPRPLNALEVEDNLVIPSQVHSQTESEDAESSEQEMINTRAAVGESRNEMEIREEARIRNIIQEVDKNTEEQASKQKGDEDEAGGFMMESDDKHNNDKEYQSLDLEVEINRIRAKWEKARRVDRANRTEQNENSFSVDQESKGNPVMRKSEEANKPI</sequence>
<dbReference type="PROSITE" id="PS50158">
    <property type="entry name" value="ZF_CCHC"/>
    <property type="match status" value="1"/>
</dbReference>
<feature type="region of interest" description="Disordered" evidence="3">
    <location>
        <begin position="93"/>
        <end position="116"/>
    </location>
</feature>
<evidence type="ECO:0000313" key="6">
    <source>
        <dbReference type="Proteomes" id="UP001341840"/>
    </source>
</evidence>
<accession>A0ABU6YAG5</accession>
<evidence type="ECO:0000259" key="4">
    <source>
        <dbReference type="PROSITE" id="PS50158"/>
    </source>
</evidence>